<organism evidence="10 11">
    <name type="scientific">Absidia repens</name>
    <dbReference type="NCBI Taxonomy" id="90262"/>
    <lineage>
        <taxon>Eukaryota</taxon>
        <taxon>Fungi</taxon>
        <taxon>Fungi incertae sedis</taxon>
        <taxon>Mucoromycota</taxon>
        <taxon>Mucoromycotina</taxon>
        <taxon>Mucoromycetes</taxon>
        <taxon>Mucorales</taxon>
        <taxon>Cunninghamellaceae</taxon>
        <taxon>Absidia</taxon>
    </lineage>
</organism>
<protein>
    <recommendedName>
        <fullName evidence="9">C2H2-type domain-containing protein</fullName>
    </recommendedName>
</protein>
<evidence type="ECO:0000256" key="8">
    <source>
        <dbReference type="SAM" id="MobiDB-lite"/>
    </source>
</evidence>
<dbReference type="Proteomes" id="UP000193560">
    <property type="component" value="Unassembled WGS sequence"/>
</dbReference>
<evidence type="ECO:0000313" key="11">
    <source>
        <dbReference type="Proteomes" id="UP000193560"/>
    </source>
</evidence>
<keyword evidence="11" id="KW-1185">Reference proteome</keyword>
<dbReference type="InterPro" id="IPR013087">
    <property type="entry name" value="Znf_C2H2_type"/>
</dbReference>
<keyword evidence="3" id="KW-0677">Repeat</keyword>
<keyword evidence="2" id="KW-0479">Metal-binding</keyword>
<dbReference type="Pfam" id="PF23561">
    <property type="entry name" value="zf-C2H2_15"/>
    <property type="match status" value="1"/>
</dbReference>
<dbReference type="EMBL" id="MCGE01000031">
    <property type="protein sequence ID" value="ORZ08311.1"/>
    <property type="molecule type" value="Genomic_DNA"/>
</dbReference>
<dbReference type="STRING" id="90262.A0A1X2I3B2"/>
<sequence>MIDDESEPDEVGESISHQEPEGPHICQWADCRLEFQILDHLIDHTKSLHIGSGKPLYYCRWKDCTRGDKPFTKRHKIHNHLRTHTKERPFVCMEEGCGKRFARPDSMATHTKIHTNIRPYACQHENCDKAYYHLRSLRKHEKSHEVPPPLPTPSLMDHHLSVLELKD</sequence>
<comment type="caution">
    <text evidence="10">The sequence shown here is derived from an EMBL/GenBank/DDBJ whole genome shotgun (WGS) entry which is preliminary data.</text>
</comment>
<evidence type="ECO:0000256" key="5">
    <source>
        <dbReference type="ARBA" id="ARBA00022833"/>
    </source>
</evidence>
<dbReference type="OrthoDB" id="654211at2759"/>
<keyword evidence="4 7" id="KW-0863">Zinc-finger</keyword>
<dbReference type="FunFam" id="3.30.160.60:FF:000072">
    <property type="entry name" value="zinc finger protein 143 isoform X1"/>
    <property type="match status" value="1"/>
</dbReference>
<evidence type="ECO:0000256" key="2">
    <source>
        <dbReference type="ARBA" id="ARBA00022723"/>
    </source>
</evidence>
<evidence type="ECO:0000313" key="10">
    <source>
        <dbReference type="EMBL" id="ORZ08311.1"/>
    </source>
</evidence>
<evidence type="ECO:0000256" key="3">
    <source>
        <dbReference type="ARBA" id="ARBA00022737"/>
    </source>
</evidence>
<dbReference type="PANTHER" id="PTHR45718">
    <property type="entry name" value="TRANSCRIPTIONAL ACTIVATOR CUBITUS INTERRUPTUS"/>
    <property type="match status" value="1"/>
</dbReference>
<feature type="domain" description="C2H2-type" evidence="9">
    <location>
        <begin position="120"/>
        <end position="149"/>
    </location>
</feature>
<proteinExistence type="predicted"/>
<evidence type="ECO:0000256" key="6">
    <source>
        <dbReference type="ARBA" id="ARBA00023242"/>
    </source>
</evidence>
<dbReference type="AlphaFoldDB" id="A0A1X2I3B2"/>
<evidence type="ECO:0000256" key="7">
    <source>
        <dbReference type="PROSITE-ProRule" id="PRU00042"/>
    </source>
</evidence>
<feature type="domain" description="C2H2-type" evidence="9">
    <location>
        <begin position="90"/>
        <end position="119"/>
    </location>
</feature>
<dbReference type="PANTHER" id="PTHR45718:SF4">
    <property type="entry name" value="TRANSCRIPTIONAL ACTIVATOR CUBITUS INTERRUPTUS"/>
    <property type="match status" value="1"/>
</dbReference>
<keyword evidence="6" id="KW-0539">Nucleus</keyword>
<dbReference type="InterPro" id="IPR036236">
    <property type="entry name" value="Znf_C2H2_sf"/>
</dbReference>
<comment type="subcellular location">
    <subcellularLocation>
        <location evidence="1">Nucleus</location>
    </subcellularLocation>
</comment>
<name>A0A1X2I3B2_9FUNG</name>
<gene>
    <name evidence="10" type="ORF">BCR42DRAFT_335734</name>
</gene>
<dbReference type="InterPro" id="IPR056436">
    <property type="entry name" value="Znf-C2H2_ZIC1-5/GLI1-3-like"/>
</dbReference>
<reference evidence="10 11" key="1">
    <citation type="submission" date="2016-07" db="EMBL/GenBank/DDBJ databases">
        <title>Pervasive Adenine N6-methylation of Active Genes in Fungi.</title>
        <authorList>
            <consortium name="DOE Joint Genome Institute"/>
            <person name="Mondo S.J."/>
            <person name="Dannebaum R.O."/>
            <person name="Kuo R.C."/>
            <person name="Labutti K."/>
            <person name="Haridas S."/>
            <person name="Kuo A."/>
            <person name="Salamov A."/>
            <person name="Ahrendt S.R."/>
            <person name="Lipzen A."/>
            <person name="Sullivan W."/>
            <person name="Andreopoulos W.B."/>
            <person name="Clum A."/>
            <person name="Lindquist E."/>
            <person name="Daum C."/>
            <person name="Ramamoorthy G.K."/>
            <person name="Gryganskyi A."/>
            <person name="Culley D."/>
            <person name="Magnuson J.K."/>
            <person name="James T.Y."/>
            <person name="O'Malley M.A."/>
            <person name="Stajich J.E."/>
            <person name="Spatafora J.W."/>
            <person name="Visel A."/>
            <person name="Grigoriev I.V."/>
        </authorList>
    </citation>
    <scope>NUCLEOTIDE SEQUENCE [LARGE SCALE GENOMIC DNA]</scope>
    <source>
        <strain evidence="10 11">NRRL 1336</strain>
    </source>
</reference>
<accession>A0A1X2I3B2</accession>
<dbReference type="GO" id="GO:0000978">
    <property type="term" value="F:RNA polymerase II cis-regulatory region sequence-specific DNA binding"/>
    <property type="evidence" value="ECO:0007669"/>
    <property type="project" value="TreeGrafter"/>
</dbReference>
<feature type="region of interest" description="Disordered" evidence="8">
    <location>
        <begin position="1"/>
        <end position="21"/>
    </location>
</feature>
<feature type="domain" description="C2H2-type" evidence="9">
    <location>
        <begin position="62"/>
        <end position="89"/>
    </location>
</feature>
<dbReference type="Gene3D" id="3.30.160.60">
    <property type="entry name" value="Classic Zinc Finger"/>
    <property type="match status" value="4"/>
</dbReference>
<keyword evidence="5" id="KW-0862">Zinc</keyword>
<dbReference type="PROSITE" id="PS50157">
    <property type="entry name" value="ZINC_FINGER_C2H2_2"/>
    <property type="match status" value="3"/>
</dbReference>
<dbReference type="GO" id="GO:0008270">
    <property type="term" value="F:zinc ion binding"/>
    <property type="evidence" value="ECO:0007669"/>
    <property type="project" value="UniProtKB-KW"/>
</dbReference>
<evidence type="ECO:0000256" key="4">
    <source>
        <dbReference type="ARBA" id="ARBA00022771"/>
    </source>
</evidence>
<evidence type="ECO:0000259" key="9">
    <source>
        <dbReference type="PROSITE" id="PS50157"/>
    </source>
</evidence>
<dbReference type="GO" id="GO:0005634">
    <property type="term" value="C:nucleus"/>
    <property type="evidence" value="ECO:0007669"/>
    <property type="project" value="UniProtKB-SubCell"/>
</dbReference>
<dbReference type="SMART" id="SM00355">
    <property type="entry name" value="ZnF_C2H2"/>
    <property type="match status" value="4"/>
</dbReference>
<feature type="compositionally biased region" description="Acidic residues" evidence="8">
    <location>
        <begin position="1"/>
        <end position="12"/>
    </location>
</feature>
<evidence type="ECO:0000256" key="1">
    <source>
        <dbReference type="ARBA" id="ARBA00004123"/>
    </source>
</evidence>
<dbReference type="SUPFAM" id="SSF57667">
    <property type="entry name" value="beta-beta-alpha zinc fingers"/>
    <property type="match status" value="3"/>
</dbReference>
<dbReference type="PROSITE" id="PS00028">
    <property type="entry name" value="ZINC_FINGER_C2H2_1"/>
    <property type="match status" value="3"/>
</dbReference>
<dbReference type="Pfam" id="PF00096">
    <property type="entry name" value="zf-C2H2"/>
    <property type="match status" value="1"/>
</dbReference>
<dbReference type="GO" id="GO:0000981">
    <property type="term" value="F:DNA-binding transcription factor activity, RNA polymerase II-specific"/>
    <property type="evidence" value="ECO:0007669"/>
    <property type="project" value="UniProtKB-ARBA"/>
</dbReference>
<dbReference type="InterPro" id="IPR043359">
    <property type="entry name" value="GLI-like"/>
</dbReference>